<comment type="similarity">
    <text evidence="1 2">Belongs to the phD/YefM antitoxin family.</text>
</comment>
<dbReference type="Gene3D" id="3.40.1620.10">
    <property type="entry name" value="YefM-like domain"/>
    <property type="match status" value="1"/>
</dbReference>
<evidence type="ECO:0000313" key="3">
    <source>
        <dbReference type="EMBL" id="PWG01813.1"/>
    </source>
</evidence>
<sequence>MGAHPLLDQLLAGASVSISDLKKNPSAVIEAAEGFPVAILNRNTPSAYLVPAAAWEELVDRLEDIELAAMVRERAGETPIEVSLDEL</sequence>
<dbReference type="PANTHER" id="PTHR33713:SF10">
    <property type="entry name" value="ANTITOXIN YAFN"/>
    <property type="match status" value="1"/>
</dbReference>
<name>A0A2U2J0G1_9SPHN</name>
<comment type="caution">
    <text evidence="3">The sequence shown here is derived from an EMBL/GenBank/DDBJ whole genome shotgun (WGS) entry which is preliminary data.</text>
</comment>
<dbReference type="InterPro" id="IPR036165">
    <property type="entry name" value="YefM-like_sf"/>
</dbReference>
<evidence type="ECO:0000256" key="1">
    <source>
        <dbReference type="ARBA" id="ARBA00009981"/>
    </source>
</evidence>
<dbReference type="AlphaFoldDB" id="A0A2U2J0G1"/>
<dbReference type="EMBL" id="QFFF01000001">
    <property type="protein sequence ID" value="PWG01813.1"/>
    <property type="molecule type" value="Genomic_DNA"/>
</dbReference>
<protein>
    <recommendedName>
        <fullName evidence="2">Antitoxin</fullName>
    </recommendedName>
</protein>
<dbReference type="PANTHER" id="PTHR33713">
    <property type="entry name" value="ANTITOXIN YAFN-RELATED"/>
    <property type="match status" value="1"/>
</dbReference>
<dbReference type="NCBIfam" id="TIGR01552">
    <property type="entry name" value="phd_fam"/>
    <property type="match status" value="1"/>
</dbReference>
<accession>A0A2U2J0G1</accession>
<evidence type="ECO:0000256" key="2">
    <source>
        <dbReference type="RuleBase" id="RU362080"/>
    </source>
</evidence>
<dbReference type="InterPro" id="IPR051405">
    <property type="entry name" value="phD/YefM_antitoxin"/>
</dbReference>
<proteinExistence type="inferred from homology"/>
<organism evidence="3 4">
    <name type="scientific">Allosphingosinicella humi</name>
    <dbReference type="NCBI Taxonomy" id="2068657"/>
    <lineage>
        <taxon>Bacteria</taxon>
        <taxon>Pseudomonadati</taxon>
        <taxon>Pseudomonadota</taxon>
        <taxon>Alphaproteobacteria</taxon>
        <taxon>Sphingomonadales</taxon>
        <taxon>Sphingomonadaceae</taxon>
        <taxon>Allosphingosinicella</taxon>
    </lineage>
</organism>
<evidence type="ECO:0000313" key="4">
    <source>
        <dbReference type="Proteomes" id="UP000245916"/>
    </source>
</evidence>
<gene>
    <name evidence="3" type="ORF">DF286_02200</name>
</gene>
<keyword evidence="4" id="KW-1185">Reference proteome</keyword>
<dbReference type="Proteomes" id="UP000245916">
    <property type="component" value="Unassembled WGS sequence"/>
</dbReference>
<dbReference type="SUPFAM" id="SSF143120">
    <property type="entry name" value="YefM-like"/>
    <property type="match status" value="1"/>
</dbReference>
<comment type="function">
    <text evidence="2">Antitoxin component of a type II toxin-antitoxin (TA) system.</text>
</comment>
<dbReference type="Pfam" id="PF02604">
    <property type="entry name" value="PhdYeFM_antitox"/>
    <property type="match status" value="1"/>
</dbReference>
<dbReference type="OrthoDB" id="5297687at2"/>
<dbReference type="InterPro" id="IPR006442">
    <property type="entry name" value="Antitoxin_Phd/YefM"/>
</dbReference>
<dbReference type="RefSeq" id="WP_109269952.1">
    <property type="nucleotide sequence ID" value="NZ_QFFF01000001.1"/>
</dbReference>
<reference evidence="3 4" key="1">
    <citation type="submission" date="2018-05" db="EMBL/GenBank/DDBJ databases">
        <title>Genome of Sphingosinicella humi QZX222.</title>
        <authorList>
            <person name="Qiao Z."/>
            <person name="Wang G."/>
        </authorList>
    </citation>
    <scope>NUCLEOTIDE SEQUENCE [LARGE SCALE GENOMIC DNA]</scope>
    <source>
        <strain evidence="3 4">QZX222</strain>
    </source>
</reference>